<dbReference type="AlphaFoldDB" id="A0A0N4UEF6"/>
<reference evidence="12" key="1">
    <citation type="submission" date="2017-02" db="UniProtKB">
        <authorList>
            <consortium name="WormBaseParasite"/>
        </authorList>
    </citation>
    <scope>IDENTIFICATION</scope>
</reference>
<dbReference type="Proteomes" id="UP000038040">
    <property type="component" value="Unplaced"/>
</dbReference>
<sequence length="159" mass="18470">MVDVEEHLLNKYKITAHRNIQWLADTISLRTFNGTNNDEEIYCRYICDRSNLKSNGCCETGRYSVRFSCSGCNQLVGCCAHYEQCVACCLRPDQKKTLLEVLRLTSGHRLRQILASKDQFDLCVSKCRTSSDSVRLENRYKDEGLKYCYKREPSHAYPY</sequence>
<gene>
    <name evidence="9" type="ORF">DME_LOCUS9354</name>
</gene>
<reference evidence="9 11" key="2">
    <citation type="submission" date="2018-11" db="EMBL/GenBank/DDBJ databases">
        <authorList>
            <consortium name="Pathogen Informatics"/>
        </authorList>
    </citation>
    <scope>NUCLEOTIDE SEQUENCE [LARGE SCALE GENOMIC DNA]</scope>
</reference>
<protein>
    <recommendedName>
        <fullName evidence="8">SREBP regulating gene protein</fullName>
    </recommendedName>
</protein>
<dbReference type="OrthoDB" id="70142at2759"/>
<keyword evidence="2" id="KW-0812">Transmembrane</keyword>
<dbReference type="GO" id="GO:2000640">
    <property type="term" value="P:positive regulation of SREBP signaling pathway"/>
    <property type="evidence" value="ECO:0007669"/>
    <property type="project" value="InterPro"/>
</dbReference>
<comment type="subcellular location">
    <subcellularLocation>
        <location evidence="1">Golgi apparatus membrane</location>
        <topology evidence="1">Single-pass membrane protein</topology>
    </subcellularLocation>
</comment>
<evidence type="ECO:0000256" key="5">
    <source>
        <dbReference type="ARBA" id="ARBA00023136"/>
    </source>
</evidence>
<organism evidence="10 12">
    <name type="scientific">Dracunculus medinensis</name>
    <name type="common">Guinea worm</name>
    <dbReference type="NCBI Taxonomy" id="318479"/>
    <lineage>
        <taxon>Eukaryota</taxon>
        <taxon>Metazoa</taxon>
        <taxon>Ecdysozoa</taxon>
        <taxon>Nematoda</taxon>
        <taxon>Chromadorea</taxon>
        <taxon>Rhabditida</taxon>
        <taxon>Spirurina</taxon>
        <taxon>Dracunculoidea</taxon>
        <taxon>Dracunculidae</taxon>
        <taxon>Dracunculus</taxon>
    </lineage>
</organism>
<evidence type="ECO:0000256" key="4">
    <source>
        <dbReference type="ARBA" id="ARBA00023034"/>
    </source>
</evidence>
<dbReference type="WBParaSite" id="DME_0000576101-mRNA-1">
    <property type="protein sequence ID" value="DME_0000576101-mRNA-1"/>
    <property type="gene ID" value="DME_0000576101"/>
</dbReference>
<keyword evidence="3" id="KW-1133">Transmembrane helix</keyword>
<dbReference type="Proteomes" id="UP000274756">
    <property type="component" value="Unassembled WGS sequence"/>
</dbReference>
<comment type="similarity">
    <text evidence="7">Belongs to the SPRING family.</text>
</comment>
<evidence type="ECO:0000256" key="3">
    <source>
        <dbReference type="ARBA" id="ARBA00022989"/>
    </source>
</evidence>
<dbReference type="Pfam" id="PF10218">
    <property type="entry name" value="SPRING1"/>
    <property type="match status" value="1"/>
</dbReference>
<evidence type="ECO:0000256" key="2">
    <source>
        <dbReference type="ARBA" id="ARBA00022692"/>
    </source>
</evidence>
<dbReference type="PANTHER" id="PTHR13481">
    <property type="entry name" value="SREBP REGULATING GENE PROTEIN"/>
    <property type="match status" value="1"/>
</dbReference>
<evidence type="ECO:0000256" key="7">
    <source>
        <dbReference type="ARBA" id="ARBA00023461"/>
    </source>
</evidence>
<keyword evidence="4" id="KW-0333">Golgi apparatus</keyword>
<dbReference type="EMBL" id="UYYG01001180">
    <property type="protein sequence ID" value="VDN59381.1"/>
    <property type="molecule type" value="Genomic_DNA"/>
</dbReference>
<dbReference type="GO" id="GO:0000139">
    <property type="term" value="C:Golgi membrane"/>
    <property type="evidence" value="ECO:0007669"/>
    <property type="project" value="UniProtKB-SubCell"/>
</dbReference>
<evidence type="ECO:0000256" key="1">
    <source>
        <dbReference type="ARBA" id="ARBA00004194"/>
    </source>
</evidence>
<dbReference type="PANTHER" id="PTHR13481:SF0">
    <property type="entry name" value="SREBP REGULATING GENE PROTEIN"/>
    <property type="match status" value="1"/>
</dbReference>
<evidence type="ECO:0000313" key="12">
    <source>
        <dbReference type="WBParaSite" id="DME_0000576101-mRNA-1"/>
    </source>
</evidence>
<proteinExistence type="inferred from homology"/>
<keyword evidence="5" id="KW-0472">Membrane</keyword>
<dbReference type="InterPro" id="IPR019352">
    <property type="entry name" value="SPRING1"/>
</dbReference>
<name>A0A0N4UEF6_DRAME</name>
<keyword evidence="11" id="KW-1185">Reference proteome</keyword>
<evidence type="ECO:0000256" key="8">
    <source>
        <dbReference type="ARBA" id="ARBA00023485"/>
    </source>
</evidence>
<evidence type="ECO:0000313" key="10">
    <source>
        <dbReference type="Proteomes" id="UP000038040"/>
    </source>
</evidence>
<evidence type="ECO:0000313" key="11">
    <source>
        <dbReference type="Proteomes" id="UP000274756"/>
    </source>
</evidence>
<keyword evidence="6" id="KW-0325">Glycoprotein</keyword>
<evidence type="ECO:0000313" key="9">
    <source>
        <dbReference type="EMBL" id="VDN59381.1"/>
    </source>
</evidence>
<evidence type="ECO:0000256" key="6">
    <source>
        <dbReference type="ARBA" id="ARBA00023180"/>
    </source>
</evidence>
<accession>A0A0N4UEF6</accession>